<gene>
    <name evidence="1" type="ORF">CNEONATNEC25_01220</name>
</gene>
<proteinExistence type="predicted"/>
<dbReference type="Proteomes" id="UP000431451">
    <property type="component" value="Unassembled WGS sequence"/>
</dbReference>
<dbReference type="AlphaFoldDB" id="A0A650M8I7"/>
<organism evidence="1 2">
    <name type="scientific">Clostridium neonatale</name>
    <dbReference type="NCBI Taxonomy" id="137838"/>
    <lineage>
        <taxon>Bacteria</taxon>
        <taxon>Bacillati</taxon>
        <taxon>Bacillota</taxon>
        <taxon>Clostridia</taxon>
        <taxon>Eubacteriales</taxon>
        <taxon>Clostridiaceae</taxon>
        <taxon>Clostridium</taxon>
    </lineage>
</organism>
<reference evidence="1 2" key="1">
    <citation type="submission" date="2018-06" db="EMBL/GenBank/DDBJ databases">
        <authorList>
            <consortium name="IHU Genomes"/>
        </authorList>
    </citation>
    <scope>NUCLEOTIDE SEQUENCE [LARGE SCALE GENOMIC DNA]</scope>
    <source>
        <strain evidence="1 2">NEC25</strain>
    </source>
</reference>
<accession>A0A650M8I7</accession>
<dbReference type="EMBL" id="UWJD01000001">
    <property type="protein sequence ID" value="VCT83623.1"/>
    <property type="molecule type" value="Genomic_DNA"/>
</dbReference>
<evidence type="ECO:0000313" key="1">
    <source>
        <dbReference type="EMBL" id="VCT83623.1"/>
    </source>
</evidence>
<name>A0A650M8I7_9CLOT</name>
<evidence type="ECO:0000313" key="2">
    <source>
        <dbReference type="Proteomes" id="UP000431451"/>
    </source>
</evidence>
<protein>
    <submittedName>
        <fullName evidence="1">Uncharacterized protein</fullName>
    </submittedName>
</protein>
<sequence>MDNEKILIVDDELQDHFKVFSIEQVYENV</sequence>